<evidence type="ECO:0000313" key="3">
    <source>
        <dbReference type="EMBL" id="SHJ40188.1"/>
    </source>
</evidence>
<dbReference type="EMBL" id="FQZL01000019">
    <property type="protein sequence ID" value="SHJ40188.1"/>
    <property type="molecule type" value="Genomic_DNA"/>
</dbReference>
<evidence type="ECO:0000256" key="2">
    <source>
        <dbReference type="RuleBase" id="RU362080"/>
    </source>
</evidence>
<dbReference type="Gene3D" id="3.40.1620.10">
    <property type="entry name" value="YefM-like domain"/>
    <property type="match status" value="1"/>
</dbReference>
<dbReference type="STRING" id="1121476.SAMN02745751_02479"/>
<dbReference type="NCBIfam" id="TIGR01552">
    <property type="entry name" value="phd_fam"/>
    <property type="match status" value="1"/>
</dbReference>
<dbReference type="RefSeq" id="WP_073049894.1">
    <property type="nucleotide sequence ID" value="NZ_FQZL01000019.1"/>
</dbReference>
<accession>A0A1M6J0F7</accession>
<evidence type="ECO:0000256" key="1">
    <source>
        <dbReference type="ARBA" id="ARBA00009981"/>
    </source>
</evidence>
<organism evidence="3 4">
    <name type="scientific">Dethiosulfatibacter aminovorans DSM 17477</name>
    <dbReference type="NCBI Taxonomy" id="1121476"/>
    <lineage>
        <taxon>Bacteria</taxon>
        <taxon>Bacillati</taxon>
        <taxon>Bacillota</taxon>
        <taxon>Tissierellia</taxon>
        <taxon>Dethiosulfatibacter</taxon>
    </lineage>
</organism>
<dbReference type="Pfam" id="PF02604">
    <property type="entry name" value="PhdYeFM_antitox"/>
    <property type="match status" value="1"/>
</dbReference>
<dbReference type="InterPro" id="IPR006442">
    <property type="entry name" value="Antitoxin_Phd/YefM"/>
</dbReference>
<protein>
    <recommendedName>
        <fullName evidence="2">Antitoxin</fullName>
    </recommendedName>
</protein>
<sequence length="77" mass="8715">MLKITSTELKQNLGKYLTIVNKEEIIITRNGIPVAKLTIPTENEMNLVSQLIGVIPDDGYTIEDSRKERLLEDESNN</sequence>
<proteinExistence type="inferred from homology"/>
<gene>
    <name evidence="3" type="ORF">SAMN02745751_02479</name>
</gene>
<dbReference type="OrthoDB" id="9808428at2"/>
<comment type="function">
    <text evidence="2">Antitoxin component of a type II toxin-antitoxin (TA) system.</text>
</comment>
<dbReference type="InterPro" id="IPR036165">
    <property type="entry name" value="YefM-like_sf"/>
</dbReference>
<evidence type="ECO:0000313" key="4">
    <source>
        <dbReference type="Proteomes" id="UP000184052"/>
    </source>
</evidence>
<comment type="similarity">
    <text evidence="1 2">Belongs to the phD/YefM antitoxin family.</text>
</comment>
<reference evidence="3 4" key="1">
    <citation type="submission" date="2016-11" db="EMBL/GenBank/DDBJ databases">
        <authorList>
            <person name="Jaros S."/>
            <person name="Januszkiewicz K."/>
            <person name="Wedrychowicz H."/>
        </authorList>
    </citation>
    <scope>NUCLEOTIDE SEQUENCE [LARGE SCALE GENOMIC DNA]</scope>
    <source>
        <strain evidence="3 4">DSM 17477</strain>
    </source>
</reference>
<name>A0A1M6J0F7_9FIRM</name>
<dbReference type="AlphaFoldDB" id="A0A1M6J0F7"/>
<dbReference type="SUPFAM" id="SSF143120">
    <property type="entry name" value="YefM-like"/>
    <property type="match status" value="1"/>
</dbReference>
<dbReference type="Proteomes" id="UP000184052">
    <property type="component" value="Unassembled WGS sequence"/>
</dbReference>
<keyword evidence="4" id="KW-1185">Reference proteome</keyword>